<dbReference type="GO" id="GO:0004674">
    <property type="term" value="F:protein serine/threonine kinase activity"/>
    <property type="evidence" value="ECO:0007669"/>
    <property type="project" value="TreeGrafter"/>
</dbReference>
<dbReference type="PANTHER" id="PTHR44329:SF298">
    <property type="entry name" value="MIXED LINEAGE KINASE DOMAIN-LIKE PROTEIN"/>
    <property type="match status" value="1"/>
</dbReference>
<feature type="region of interest" description="Disordered" evidence="3">
    <location>
        <begin position="684"/>
        <end position="760"/>
    </location>
</feature>
<dbReference type="SMART" id="SM00220">
    <property type="entry name" value="S_TKc"/>
    <property type="match status" value="1"/>
</dbReference>
<feature type="region of interest" description="Disordered" evidence="3">
    <location>
        <begin position="846"/>
        <end position="908"/>
    </location>
</feature>
<dbReference type="InterPro" id="IPR001245">
    <property type="entry name" value="Ser-Thr/Tyr_kinase_cat_dom"/>
</dbReference>
<keyword evidence="2" id="KW-0067">ATP-binding</keyword>
<feature type="compositionally biased region" description="Basic and acidic residues" evidence="3">
    <location>
        <begin position="684"/>
        <end position="726"/>
    </location>
</feature>
<dbReference type="PROSITE" id="PS00108">
    <property type="entry name" value="PROTEIN_KINASE_ST"/>
    <property type="match status" value="1"/>
</dbReference>
<feature type="compositionally biased region" description="Basic and acidic residues" evidence="3">
    <location>
        <begin position="1520"/>
        <end position="1554"/>
    </location>
</feature>
<feature type="compositionally biased region" description="Basic and acidic residues" evidence="3">
    <location>
        <begin position="946"/>
        <end position="965"/>
    </location>
</feature>
<feature type="region of interest" description="Disordered" evidence="3">
    <location>
        <begin position="946"/>
        <end position="982"/>
    </location>
</feature>
<name>A0A9W7GID8_9STRA</name>
<evidence type="ECO:0000259" key="4">
    <source>
        <dbReference type="PROSITE" id="PS50011"/>
    </source>
</evidence>
<feature type="compositionally biased region" description="Basic and acidic residues" evidence="3">
    <location>
        <begin position="1489"/>
        <end position="1507"/>
    </location>
</feature>
<protein>
    <recommendedName>
        <fullName evidence="4">Protein kinase domain-containing protein</fullName>
    </recommendedName>
</protein>
<organism evidence="5 6">
    <name type="scientific">Triparma columacea</name>
    <dbReference type="NCBI Taxonomy" id="722753"/>
    <lineage>
        <taxon>Eukaryota</taxon>
        <taxon>Sar</taxon>
        <taxon>Stramenopiles</taxon>
        <taxon>Ochrophyta</taxon>
        <taxon>Bolidophyceae</taxon>
        <taxon>Parmales</taxon>
        <taxon>Triparmaceae</taxon>
        <taxon>Triparma</taxon>
    </lineage>
</organism>
<feature type="region of interest" description="Disordered" evidence="3">
    <location>
        <begin position="473"/>
        <end position="516"/>
    </location>
</feature>
<comment type="caution">
    <text evidence="5">The sequence shown here is derived from an EMBL/GenBank/DDBJ whole genome shotgun (WGS) entry which is preliminary data.</text>
</comment>
<dbReference type="EMBL" id="BRYA01000297">
    <property type="protein sequence ID" value="GMI46426.1"/>
    <property type="molecule type" value="Genomic_DNA"/>
</dbReference>
<feature type="domain" description="Protein kinase" evidence="4">
    <location>
        <begin position="182"/>
        <end position="454"/>
    </location>
</feature>
<feature type="compositionally biased region" description="Basic and acidic residues" evidence="3">
    <location>
        <begin position="1568"/>
        <end position="1578"/>
    </location>
</feature>
<dbReference type="InterPro" id="IPR011009">
    <property type="entry name" value="Kinase-like_dom_sf"/>
</dbReference>
<evidence type="ECO:0000313" key="6">
    <source>
        <dbReference type="Proteomes" id="UP001165065"/>
    </source>
</evidence>
<keyword evidence="6" id="KW-1185">Reference proteome</keyword>
<dbReference type="InterPro" id="IPR000719">
    <property type="entry name" value="Prot_kinase_dom"/>
</dbReference>
<reference evidence="6" key="1">
    <citation type="journal article" date="2023" name="Commun. Biol.">
        <title>Genome analysis of Parmales, the sister group of diatoms, reveals the evolutionary specialization of diatoms from phago-mixotrophs to photoautotrophs.</title>
        <authorList>
            <person name="Ban H."/>
            <person name="Sato S."/>
            <person name="Yoshikawa S."/>
            <person name="Yamada K."/>
            <person name="Nakamura Y."/>
            <person name="Ichinomiya M."/>
            <person name="Sato N."/>
            <person name="Blanc-Mathieu R."/>
            <person name="Endo H."/>
            <person name="Kuwata A."/>
            <person name="Ogata H."/>
        </authorList>
    </citation>
    <scope>NUCLEOTIDE SEQUENCE [LARGE SCALE GENOMIC DNA]</scope>
</reference>
<dbReference type="Proteomes" id="UP001165065">
    <property type="component" value="Unassembled WGS sequence"/>
</dbReference>
<feature type="compositionally biased region" description="Basic and acidic residues" evidence="3">
    <location>
        <begin position="742"/>
        <end position="760"/>
    </location>
</feature>
<gene>
    <name evidence="5" type="ORF">TrCOL_g1222</name>
</gene>
<evidence type="ECO:0000256" key="3">
    <source>
        <dbReference type="SAM" id="MobiDB-lite"/>
    </source>
</evidence>
<evidence type="ECO:0000256" key="1">
    <source>
        <dbReference type="ARBA" id="ARBA00022741"/>
    </source>
</evidence>
<dbReference type="PANTHER" id="PTHR44329">
    <property type="entry name" value="SERINE/THREONINE-PROTEIN KINASE TNNI3K-RELATED"/>
    <property type="match status" value="1"/>
</dbReference>
<feature type="region of interest" description="Disordered" evidence="3">
    <location>
        <begin position="1388"/>
        <end position="1421"/>
    </location>
</feature>
<dbReference type="OrthoDB" id="10357504at2759"/>
<dbReference type="Gene3D" id="1.10.510.10">
    <property type="entry name" value="Transferase(Phosphotransferase) domain 1"/>
    <property type="match status" value="1"/>
</dbReference>
<dbReference type="Pfam" id="PF07714">
    <property type="entry name" value="PK_Tyr_Ser-Thr"/>
    <property type="match status" value="1"/>
</dbReference>
<feature type="region of interest" description="Disordered" evidence="3">
    <location>
        <begin position="1489"/>
        <end position="1627"/>
    </location>
</feature>
<dbReference type="InterPro" id="IPR008271">
    <property type="entry name" value="Ser/Thr_kinase_AS"/>
</dbReference>
<evidence type="ECO:0000256" key="2">
    <source>
        <dbReference type="ARBA" id="ARBA00022840"/>
    </source>
</evidence>
<dbReference type="GO" id="GO:0005524">
    <property type="term" value="F:ATP binding"/>
    <property type="evidence" value="ECO:0007669"/>
    <property type="project" value="UniProtKB-KW"/>
</dbReference>
<keyword evidence="1" id="KW-0547">Nucleotide-binding</keyword>
<accession>A0A9W7GID8</accession>
<dbReference type="InterPro" id="IPR051681">
    <property type="entry name" value="Ser/Thr_Kinases-Pseudokinases"/>
</dbReference>
<dbReference type="PROSITE" id="PS50011">
    <property type="entry name" value="PROTEIN_KINASE_DOM"/>
    <property type="match status" value="1"/>
</dbReference>
<feature type="compositionally biased region" description="Low complexity" evidence="3">
    <location>
        <begin position="1396"/>
        <end position="1408"/>
    </location>
</feature>
<evidence type="ECO:0000313" key="5">
    <source>
        <dbReference type="EMBL" id="GMI46426.1"/>
    </source>
</evidence>
<dbReference type="SUPFAM" id="SSF56112">
    <property type="entry name" value="Protein kinase-like (PK-like)"/>
    <property type="match status" value="1"/>
</dbReference>
<proteinExistence type="predicted"/>
<sequence length="1627" mass="182971">MSSFVTNALTGVSKVINDGVDYEILGEIHEVVESLESIVGGKSAANEEVRKASTLIKRVEGVIAPYNGKEVDKIVFFALEDLRESILVLANLIKGTKKSYYITKMVFGSTITKKLVSASDDLHEALESLTTASNIHSNEMLKKRVAEERAAQEKHMRRQQAILDRKFAVKDGEISPDKYKFKTPDKPFARGGTAAAFIVEFEGEEHCAKVWDVSQVTMEEREKITKTFKRELAINSKLHCKHIVHVWGCTTSDPKKLVMLMELIENGDLRGMLDNEELNKTLTIKMKIRILQDIAEAMKYLYEQNPPIEHRDLKTPNVLLTADMRAKVSDFGLSKSDVTMNTATVMSLATSGGFKGTPQWSAPEILEEGISAFTEKADMYSFGVIMFEVLTGRRPWEGQEHLQIARKVCDKKERPSPLPKVSNPALIALMQSAWAQDKEDRPTFAEICEAFENMDEEKKAEIEKLRKAEKERKAKEAALANRKEEEEKSKAEENRRKKAEEEKRLKEKSKNRESPKKRWSFFGKKGKFTSNEQLKEAVREWVQDKDKAWWKYGKIKYWDVSEVTKTKKAVDRVPTWLKEEDWSEEGRFEGLLRKCFEIHDKKRLDMVKRIASNFKGGEVRCLNSLSLEFNLQPDDWESIAHHDLLVRLSDANDERYNPYSSEYVGHSEEGGVKVMKVMKVKVEDEGEEARKEAERQKAGVEEWNQRRAEQRKKAIETMEKRQREQRTSLLPIQRELSIDQELSDRETATSSDRTSEDIVRLDLPLNPQSASFASPDVSSVVPPTPALPSSPAYYTTASFMSPLITSPQRMTPMKAGASDVQDVLGELERKYVTAKEWEKVEESYLGAGDGFVPDQGGEGEDDPGGGTTIEPPKGVQGDGDGPFKAPREQRGGGSKKGQGSPNEPYDSQLSYYDSAVKQYKASVGAGGDNVNINSIEGRASYVDNWRREEEKKREEREKALRDAKAKASRQTPRERRGKRQPKVYDDGQIKLLLSAFYAYHKPGKMGAVGGIVDGWKGDKMEILRTVEDKYGVTGEIWGKIMAGSWVPNTETKYSEIDEEGGGNEVLKGMRGGGSEEGIRVFEDYQIVRDTVLNAPYGSMDRRESALLEPGRWGGINGEYDVVVHEAAWRGKRGRGGEDWTAKLRREKVRLGYCSVVPVLSNGGIVEDDAVDGAPVVITEVTDEEEGGEGGEGGEQLGKWRAEFNLPLIMNVGEEEDTTLYGYLVSIYEIFEERKAGTKQGEVLIGKTYIPKGDLSVYEGWKEELWLDNTPYNDATSYDNPSNDTPTSSYSRPYIGVSYCHRMRESVEGNRRKDVVKRCEVENEILLTSKAIEKAAEEKESIADLFERLGNGDKFGVGEVIEKYFQDLKKVEKNVMDKTRKVQEFQDPAVVNKSRKSGSTSSVVSAGTFAGEGRQRRKSSHFADDSLLPREYSKPKLDLGRLTLLCHSVFDNPGGLGNYTSVVNRTDTGLRYGGKVENKGLAKKEELMKTGLDGRRSEVAGKLRETEHTPGTPSYLKPTIQHRERVTQKDYEPDFDRDTRGRDVARKKFAEDLKNKSRLKGSGGGGAEMLERERAEKQRPRGFRRSSMAGGINAKGGEEWGEVFEDSKTRGRRGSVEAFKGGLDAAKR</sequence>